<dbReference type="Gene3D" id="2.60.40.1220">
    <property type="match status" value="2"/>
</dbReference>
<dbReference type="SUPFAM" id="SSF50998">
    <property type="entry name" value="Quinoprotein alcohol dehydrogenase-like"/>
    <property type="match status" value="1"/>
</dbReference>
<dbReference type="InterPro" id="IPR010620">
    <property type="entry name" value="SBBP_repeat"/>
</dbReference>
<dbReference type="InterPro" id="IPR032812">
    <property type="entry name" value="SbsA_Ig"/>
</dbReference>
<accession>A0A2M7S4J8</accession>
<sequence length="1347" mass="143877">MQGVFSICSFANEPPGIVWQKAWNGGNNDYGSGIAVDSSGNVYVTGNSFNGANNDCLTIKYNSSGDTVWQKAWNSGNDDYGSGIAVDSSGNVYVTGGSYNGTNYDYYTIKYNSSGTPVWQKRWNSGSDDNGYGITVDDTGNVYVTGSSNNGIDYDYFTIKYNGTDGETIWQKASDSGNWDDAYCIAVDDTGNVYVTGESYNGIDYDYFTIKYNGTDGETIWQKASDSGNEDYGYGIAVDDTGNVYVTGGSYNGTNYDYLTIKYNSSRTLVWQEAWGGGNDDYGYGIAIDSSGNVYVTGESSNGANSDYLTIKYDDICPGLTYFNVISRSVCFVNFSETMDLATTLDTNAYTQSGASGPGASPNPDQVLFDTSVMPAFVLIYNNAPFAETDNIQISISDTATDLSGNSVDPLFNVLSDNPAGGETWPVADDFTGPLLVGAKTISETTVEMYFDENLMNPEQYGGWNTQQFSIEGNTVTVAALKQGDSKTIVITVANLMGTGDRPDVTLNWPANDTFGNPSDTGTVIPADGIPPKVVAIDVKSRAYAAVAFSETVSASALNPASYSQAGGTGESATANPVFVMFDPYVELMLGSPGYDLIFNYPAFYETNSVVITVSNVSDLSGNTLALTVISDDPAGGETMDDFVPPTLFRAKVINNTQVQVIFSENVANDTNYNILIDTNAIQVDTYTNKSITTPYSYAETVIITVNGTIDTGTIHIIRIAGVVFDMWLNQARIGETVATTAAPKLIFFNALAQGVLILNFDNLMDMATALNTNSYTQTGAPGNASPEMVIYDTSIIPMFVLLYNDSPFRANQNITMTVASSVMDVNGNLINPSFRILSDNPAGGETTPVADDFTGPHFIGARTKTETTVEMLFDENLMSPEQFGGWNTQQFSVSGNTVTSAEFKQEDSKTIVITVLVQMGTGDRPLVALNWPFNDTMGNPSDTGTVTASDSIPPKVLWFDVVSKRVIFAAFSETMSASVFNPAAYTQTGATGDTAAANPVLVPPAPADWGAIAILKYPYATFDRTDTICLAITGISDLAGNSLAFTETRSASDTPAEKDDFTDPSLTGAKAAGEFTIEAYFSEDINNETYFPVQLNAISVENNTVIATNVLRNTVILTVQNSLAADPTRLIIVTGAVCDMAGNQCAAGETTTSLDALGPRFNYFNVISQSACIVNFNETVDLATALDTNAYAMSGAPGNSNPSFVMYDTQTMGVPLFILVFYGAPFRASQNVQMTVATTVTDSDGNHLDPTYATLSDNPAGGETWPLADDFVSPQLIGAKTINETTVKVFFDDNVTGFSGFNTQQITVQNNSVNTVTLEAGNACNTVVVVLNTLLGTGERPAVTVN</sequence>
<dbReference type="Pfam" id="PF06739">
    <property type="entry name" value="SBBP"/>
    <property type="match status" value="5"/>
</dbReference>
<feature type="domain" description="SbsA Ig-like" evidence="2">
    <location>
        <begin position="1069"/>
        <end position="1151"/>
    </location>
</feature>
<dbReference type="InterPro" id="IPR011047">
    <property type="entry name" value="Quinoprotein_ADH-like_sf"/>
</dbReference>
<dbReference type="Pfam" id="PF13205">
    <property type="entry name" value="Big_5"/>
    <property type="match status" value="1"/>
</dbReference>
<name>A0A2M7S4J8_9BACT</name>
<protein>
    <recommendedName>
        <fullName evidence="2">SbsA Ig-like domain-containing protein</fullName>
    </recommendedName>
</protein>
<evidence type="ECO:0000313" key="4">
    <source>
        <dbReference type="Proteomes" id="UP000229307"/>
    </source>
</evidence>
<reference evidence="4" key="1">
    <citation type="submission" date="2017-09" db="EMBL/GenBank/DDBJ databases">
        <title>Depth-based differentiation of microbial function through sediment-hosted aquifers and enrichment of novel symbionts in the deep terrestrial subsurface.</title>
        <authorList>
            <person name="Probst A.J."/>
            <person name="Ladd B."/>
            <person name="Jarett J.K."/>
            <person name="Geller-Mcgrath D.E."/>
            <person name="Sieber C.M.K."/>
            <person name="Emerson J.B."/>
            <person name="Anantharaman K."/>
            <person name="Thomas B.C."/>
            <person name="Malmstrom R."/>
            <person name="Stieglmeier M."/>
            <person name="Klingl A."/>
            <person name="Woyke T."/>
            <person name="Ryan C.M."/>
            <person name="Banfield J.F."/>
        </authorList>
    </citation>
    <scope>NUCLEOTIDE SEQUENCE [LARGE SCALE GENOMIC DNA]</scope>
</reference>
<comment type="caution">
    <text evidence="3">The sequence shown here is derived from an EMBL/GenBank/DDBJ whole genome shotgun (WGS) entry which is preliminary data.</text>
</comment>
<evidence type="ECO:0000256" key="1">
    <source>
        <dbReference type="ARBA" id="ARBA00022729"/>
    </source>
</evidence>
<evidence type="ECO:0000259" key="2">
    <source>
        <dbReference type="Pfam" id="PF13205"/>
    </source>
</evidence>
<dbReference type="Gene3D" id="2.40.10.500">
    <property type="match status" value="3"/>
</dbReference>
<organism evidence="3 4">
    <name type="scientific">Candidatus Desantisbacteria bacterium CG_4_10_14_0_8_um_filter_48_22</name>
    <dbReference type="NCBI Taxonomy" id="1974543"/>
    <lineage>
        <taxon>Bacteria</taxon>
        <taxon>Candidatus Desantisiibacteriota</taxon>
    </lineage>
</organism>
<gene>
    <name evidence="3" type="ORF">COY52_12610</name>
</gene>
<dbReference type="EMBL" id="PFMR01000351">
    <property type="protein sequence ID" value="PIZ14457.1"/>
    <property type="molecule type" value="Genomic_DNA"/>
</dbReference>
<keyword evidence="1" id="KW-0732">Signal</keyword>
<dbReference type="InterPro" id="IPR014755">
    <property type="entry name" value="Cu-Rt/internalin_Ig-like"/>
</dbReference>
<dbReference type="PANTHER" id="PTHR35580:SF1">
    <property type="entry name" value="PHYTASE-LIKE DOMAIN-CONTAINING PROTEIN"/>
    <property type="match status" value="1"/>
</dbReference>
<dbReference type="PANTHER" id="PTHR35580">
    <property type="entry name" value="CELL SURFACE GLYCOPROTEIN (S-LAYER PROTEIN)-LIKE PROTEIN"/>
    <property type="match status" value="1"/>
</dbReference>
<proteinExistence type="predicted"/>
<dbReference type="InterPro" id="IPR052918">
    <property type="entry name" value="Motility_Chemotaxis_Reg"/>
</dbReference>
<dbReference type="Proteomes" id="UP000229307">
    <property type="component" value="Unassembled WGS sequence"/>
</dbReference>
<evidence type="ECO:0000313" key="3">
    <source>
        <dbReference type="EMBL" id="PIZ14457.1"/>
    </source>
</evidence>